<dbReference type="InterPro" id="IPR051019">
    <property type="entry name" value="VLCFA-Steroid_DH"/>
</dbReference>
<keyword evidence="6" id="KW-1185">Reference proteome</keyword>
<keyword evidence="3" id="KW-0560">Oxidoreductase</keyword>
<dbReference type="InterPro" id="IPR020904">
    <property type="entry name" value="Sc_DH/Rdtase_CS"/>
</dbReference>
<accession>A0ABS5JVN2</accession>
<evidence type="ECO:0000313" key="6">
    <source>
        <dbReference type="Proteomes" id="UP000708576"/>
    </source>
</evidence>
<dbReference type="CDD" id="cd05233">
    <property type="entry name" value="SDR_c"/>
    <property type="match status" value="1"/>
</dbReference>
<evidence type="ECO:0000256" key="3">
    <source>
        <dbReference type="ARBA" id="ARBA00023002"/>
    </source>
</evidence>
<comment type="similarity">
    <text evidence="2 4">Belongs to the short-chain dehydrogenases/reductases (SDR) family.</text>
</comment>
<comment type="caution">
    <text evidence="5">The sequence shown here is derived from an EMBL/GenBank/DDBJ whole genome shotgun (WGS) entry which is preliminary data.</text>
</comment>
<dbReference type="EMBL" id="JAGUCO010000007">
    <property type="protein sequence ID" value="MBS2098965.1"/>
    <property type="molecule type" value="Genomic_DNA"/>
</dbReference>
<sequence length="290" mass="32254">MNENNSLAVITGPTSGIGKAFAQELANQGYNLVLVARNKPKLQELIRELTDKFNVKIKGVDADLSVAEDIAKVEKVISSLSRIDLLINNAGFGVGGYFIEVPLSKQLDMLTVHLNSTIRFCRAAIPVMANQKVKGNIINVASFAVFIDVPGNVMYSTTKSAVVHFSKTLQCEVKDYNIKIQALCPVFTPTSFHESINRDLSFMKNIPDFFWTPVDDVINSSLNGLHSGSVICIPGRFNKLIYWFNKFPLFSILIQKLTLMLNNRDKAPVINEIDEKKKEKVSLVESEVVD</sequence>
<dbReference type="PANTHER" id="PTHR43899:SF13">
    <property type="entry name" value="RH59310P"/>
    <property type="match status" value="1"/>
</dbReference>
<dbReference type="Pfam" id="PF00106">
    <property type="entry name" value="adh_short"/>
    <property type="match status" value="1"/>
</dbReference>
<protein>
    <submittedName>
        <fullName evidence="5">SDR family NAD(P)-dependent oxidoreductase</fullName>
    </submittedName>
</protein>
<dbReference type="RefSeq" id="WP_212216208.1">
    <property type="nucleotide sequence ID" value="NZ_JAGUCO010000007.1"/>
</dbReference>
<evidence type="ECO:0000313" key="5">
    <source>
        <dbReference type="EMBL" id="MBS2098965.1"/>
    </source>
</evidence>
<dbReference type="PIRSF" id="PIRSF000126">
    <property type="entry name" value="11-beta-HSD1"/>
    <property type="match status" value="1"/>
</dbReference>
<comment type="subcellular location">
    <subcellularLocation>
        <location evidence="1">Endoplasmic reticulum</location>
    </subcellularLocation>
</comment>
<organism evidence="5 6">
    <name type="scientific">Carboxylicivirga linearis</name>
    <dbReference type="NCBI Taxonomy" id="1628157"/>
    <lineage>
        <taxon>Bacteria</taxon>
        <taxon>Pseudomonadati</taxon>
        <taxon>Bacteroidota</taxon>
        <taxon>Bacteroidia</taxon>
        <taxon>Marinilabiliales</taxon>
        <taxon>Marinilabiliaceae</taxon>
        <taxon>Carboxylicivirga</taxon>
    </lineage>
</organism>
<dbReference type="SUPFAM" id="SSF51735">
    <property type="entry name" value="NAD(P)-binding Rossmann-fold domains"/>
    <property type="match status" value="1"/>
</dbReference>
<dbReference type="PROSITE" id="PS00061">
    <property type="entry name" value="ADH_SHORT"/>
    <property type="match status" value="1"/>
</dbReference>
<proteinExistence type="inferred from homology"/>
<dbReference type="InterPro" id="IPR002347">
    <property type="entry name" value="SDR_fam"/>
</dbReference>
<gene>
    <name evidence="5" type="ORF">KEM10_11805</name>
</gene>
<dbReference type="Proteomes" id="UP000708576">
    <property type="component" value="Unassembled WGS sequence"/>
</dbReference>
<dbReference type="PRINTS" id="PR00080">
    <property type="entry name" value="SDRFAMILY"/>
</dbReference>
<dbReference type="Gene3D" id="3.40.50.720">
    <property type="entry name" value="NAD(P)-binding Rossmann-like Domain"/>
    <property type="match status" value="1"/>
</dbReference>
<dbReference type="PANTHER" id="PTHR43899">
    <property type="entry name" value="RH59310P"/>
    <property type="match status" value="1"/>
</dbReference>
<name>A0ABS5JVN2_9BACT</name>
<dbReference type="InterPro" id="IPR036291">
    <property type="entry name" value="NAD(P)-bd_dom_sf"/>
</dbReference>
<dbReference type="PRINTS" id="PR00081">
    <property type="entry name" value="GDHRDH"/>
</dbReference>
<evidence type="ECO:0000256" key="2">
    <source>
        <dbReference type="ARBA" id="ARBA00006484"/>
    </source>
</evidence>
<evidence type="ECO:0000256" key="1">
    <source>
        <dbReference type="ARBA" id="ARBA00004240"/>
    </source>
</evidence>
<reference evidence="5 6" key="1">
    <citation type="journal article" date="2015" name="Int. J. Syst. Evol. Microbiol.">
        <title>Carboxylicivirga linearis sp. nov., isolated from a sea cucumber culture pond.</title>
        <authorList>
            <person name="Wang F.Q."/>
            <person name="Zhou Y.X."/>
            <person name="Lin X.Z."/>
            <person name="Chen G.J."/>
            <person name="Du Z.J."/>
        </authorList>
    </citation>
    <scope>NUCLEOTIDE SEQUENCE [LARGE SCALE GENOMIC DNA]</scope>
    <source>
        <strain evidence="5 6">FB218</strain>
    </source>
</reference>
<evidence type="ECO:0000256" key="4">
    <source>
        <dbReference type="RuleBase" id="RU000363"/>
    </source>
</evidence>